<dbReference type="STRING" id="449447.MAE_30520"/>
<dbReference type="KEGG" id="mar:MAE_30520"/>
<dbReference type="PaxDb" id="449447-MAE_30520"/>
<gene>
    <name evidence="1" type="ordered locus">MAE_30520</name>
</gene>
<dbReference type="Proteomes" id="UP000001510">
    <property type="component" value="Chromosome"/>
</dbReference>
<accession>B0JKT5</accession>
<dbReference type="EnsemblBacteria" id="BAG02874">
    <property type="protein sequence ID" value="BAG02874"/>
    <property type="gene ID" value="MAE_30520"/>
</dbReference>
<evidence type="ECO:0000313" key="2">
    <source>
        <dbReference type="Proteomes" id="UP000001510"/>
    </source>
</evidence>
<name>B0JKT5_MICAN</name>
<reference evidence="1 2" key="1">
    <citation type="journal article" date="2007" name="DNA Res.">
        <title>Complete genomic structure of the bloom-forming toxic cyanobacterium Microcystis aeruginosa NIES-843.</title>
        <authorList>
            <person name="Kaneko T."/>
            <person name="Nakajima N."/>
            <person name="Okamoto S."/>
            <person name="Suzuki I."/>
            <person name="Tanabe Y."/>
            <person name="Tamaoki M."/>
            <person name="Nakamura Y."/>
            <person name="Kasai F."/>
            <person name="Watanabe A."/>
            <person name="Kawashima K."/>
            <person name="Kishida Y."/>
            <person name="Ono A."/>
            <person name="Shimizu Y."/>
            <person name="Takahashi C."/>
            <person name="Minami C."/>
            <person name="Fujishiro T."/>
            <person name="Kohara M."/>
            <person name="Katoh M."/>
            <person name="Nakazaki N."/>
            <person name="Nakayama S."/>
            <person name="Yamada M."/>
            <person name="Tabata S."/>
            <person name="Watanabe M.M."/>
        </authorList>
    </citation>
    <scope>NUCLEOTIDE SEQUENCE [LARGE SCALE GENOMIC DNA]</scope>
    <source>
        <strain evidence="2">NIES-843 / IAM M-247</strain>
    </source>
</reference>
<dbReference type="AlphaFoldDB" id="B0JKT5"/>
<protein>
    <submittedName>
        <fullName evidence="1">Uncharacterized protein</fullName>
    </submittedName>
</protein>
<organism evidence="1 2">
    <name type="scientific">Microcystis aeruginosa (strain NIES-843 / IAM M-2473)</name>
    <dbReference type="NCBI Taxonomy" id="449447"/>
    <lineage>
        <taxon>Bacteria</taxon>
        <taxon>Bacillati</taxon>
        <taxon>Cyanobacteriota</taxon>
        <taxon>Cyanophyceae</taxon>
        <taxon>Oscillatoriophycideae</taxon>
        <taxon>Chroococcales</taxon>
        <taxon>Microcystaceae</taxon>
        <taxon>Microcystis</taxon>
    </lineage>
</organism>
<dbReference type="HOGENOM" id="CLU_2917473_0_0_3"/>
<keyword evidence="2" id="KW-1185">Reference proteome</keyword>
<dbReference type="EMBL" id="AP009552">
    <property type="protein sequence ID" value="BAG02874.1"/>
    <property type="molecule type" value="Genomic_DNA"/>
</dbReference>
<proteinExistence type="predicted"/>
<evidence type="ECO:0000313" key="1">
    <source>
        <dbReference type="EMBL" id="BAG02874.1"/>
    </source>
</evidence>
<sequence>MTLQSKVHVCVTVSSYPLPKLEIVSPKPFSETLLSHPRLLGLTFIPFSEWLNNKNYDSQYF</sequence>